<evidence type="ECO:0000313" key="4">
    <source>
        <dbReference type="EMBL" id="CAB4817407.1"/>
    </source>
</evidence>
<reference evidence="3" key="1">
    <citation type="submission" date="2020-05" db="EMBL/GenBank/DDBJ databases">
        <authorList>
            <person name="Chiriac C."/>
            <person name="Salcher M."/>
            <person name="Ghai R."/>
            <person name="Kavagutti S V."/>
        </authorList>
    </citation>
    <scope>NUCLEOTIDE SEQUENCE</scope>
</reference>
<proteinExistence type="predicted"/>
<dbReference type="AlphaFoldDB" id="A0A6J6RUN1"/>
<gene>
    <name evidence="3" type="ORF">UFOPK2754_00148</name>
    <name evidence="4" type="ORF">UFOPK3139_00462</name>
    <name evidence="5" type="ORF">UFOPK3543_00492</name>
    <name evidence="6" type="ORF">UFOPK3967_01070</name>
</gene>
<organism evidence="3">
    <name type="scientific">freshwater metagenome</name>
    <dbReference type="NCBI Taxonomy" id="449393"/>
    <lineage>
        <taxon>unclassified sequences</taxon>
        <taxon>metagenomes</taxon>
        <taxon>ecological metagenomes</taxon>
    </lineage>
</organism>
<protein>
    <submittedName>
        <fullName evidence="3">Unannotated protein</fullName>
    </submittedName>
</protein>
<evidence type="ECO:0000256" key="1">
    <source>
        <dbReference type="SAM" id="Phobius"/>
    </source>
</evidence>
<dbReference type="Pfam" id="PF14344">
    <property type="entry name" value="DUF4397"/>
    <property type="match status" value="1"/>
</dbReference>
<dbReference type="InterPro" id="IPR025510">
    <property type="entry name" value="DUF4397"/>
</dbReference>
<dbReference type="EMBL" id="CAEZYR010000003">
    <property type="protein sequence ID" value="CAB4726028.1"/>
    <property type="molecule type" value="Genomic_DNA"/>
</dbReference>
<keyword evidence="1" id="KW-0472">Membrane</keyword>
<keyword evidence="1" id="KW-1133">Transmembrane helix</keyword>
<dbReference type="EMBL" id="CAFBMH010000010">
    <property type="protein sequence ID" value="CAB4894424.1"/>
    <property type="molecule type" value="Genomic_DNA"/>
</dbReference>
<evidence type="ECO:0000313" key="5">
    <source>
        <dbReference type="EMBL" id="CAB4894424.1"/>
    </source>
</evidence>
<feature type="transmembrane region" description="Helical" evidence="1">
    <location>
        <begin position="243"/>
        <end position="262"/>
    </location>
</feature>
<evidence type="ECO:0000313" key="3">
    <source>
        <dbReference type="EMBL" id="CAB4726028.1"/>
    </source>
</evidence>
<evidence type="ECO:0000259" key="2">
    <source>
        <dbReference type="Pfam" id="PF14344"/>
    </source>
</evidence>
<name>A0A6J6RUN1_9ZZZZ</name>
<sequence>MRKLLGALASIAFVAIFAAPAANAQSTGATIMLLHGIPATPVDVEVNGAVAVPNFQFGQMQNLSALAGTTLTALKVKLAGTSTVAIDAGNVALPATGNYTVVAHLDAAGAPKLSVFNNDITTLAAGKGRLTARHTAAAPAVDVRANGAVAFAALTNPNEAKADLAVGTISATVVPAGAATPVVIGPANLAIVDGTSLIVYAVGSLTGNTLQVLTQSISGLGTAPTRVDTGNSPVSDGSSSSTLVLVSIVVMIGLLGGGVATARRVRG</sequence>
<keyword evidence="1" id="KW-0812">Transmembrane</keyword>
<evidence type="ECO:0000313" key="6">
    <source>
        <dbReference type="EMBL" id="CAB4992063.1"/>
    </source>
</evidence>
<accession>A0A6J6RUN1</accession>
<dbReference type="EMBL" id="CAFABA010000012">
    <property type="protein sequence ID" value="CAB4817407.1"/>
    <property type="molecule type" value="Genomic_DNA"/>
</dbReference>
<dbReference type="EMBL" id="CAFBOS010000052">
    <property type="protein sequence ID" value="CAB4992063.1"/>
    <property type="molecule type" value="Genomic_DNA"/>
</dbReference>
<feature type="domain" description="DUF4397" evidence="2">
    <location>
        <begin position="29"/>
        <end position="144"/>
    </location>
</feature>